<dbReference type="InterPro" id="IPR011989">
    <property type="entry name" value="ARM-like"/>
</dbReference>
<dbReference type="KEGG" id="ngr:NAEGRDRAFT_50227"/>
<feature type="repeat" description="HEAT" evidence="1">
    <location>
        <begin position="11"/>
        <end position="49"/>
    </location>
</feature>
<feature type="compositionally biased region" description="Low complexity" evidence="2">
    <location>
        <begin position="440"/>
        <end position="451"/>
    </location>
</feature>
<organism evidence="4">
    <name type="scientific">Naegleria gruberi</name>
    <name type="common">Amoeba</name>
    <dbReference type="NCBI Taxonomy" id="5762"/>
    <lineage>
        <taxon>Eukaryota</taxon>
        <taxon>Discoba</taxon>
        <taxon>Heterolobosea</taxon>
        <taxon>Tetramitia</taxon>
        <taxon>Eutetramitia</taxon>
        <taxon>Vahlkampfiidae</taxon>
        <taxon>Naegleria</taxon>
    </lineage>
</organism>
<dbReference type="eggNOG" id="KOG0211">
    <property type="taxonomic scope" value="Eukaryota"/>
</dbReference>
<feature type="region of interest" description="Disordered" evidence="2">
    <location>
        <begin position="412"/>
        <end position="513"/>
    </location>
</feature>
<dbReference type="GeneID" id="8862888"/>
<evidence type="ECO:0008006" key="5">
    <source>
        <dbReference type="Google" id="ProtNLM"/>
    </source>
</evidence>
<dbReference type="RefSeq" id="XP_002675555.1">
    <property type="nucleotide sequence ID" value="XM_002675509.1"/>
</dbReference>
<dbReference type="EMBL" id="GG738877">
    <property type="protein sequence ID" value="EFC42811.1"/>
    <property type="molecule type" value="Genomic_DNA"/>
</dbReference>
<name>D2VK71_NAEGR</name>
<dbReference type="PANTHER" id="PTHR21467:SF0">
    <property type="entry name" value="SERINE_THREONINE-PROTEIN PHOSPHATASE 4 REGULATORY SUBUNIT 4"/>
    <property type="match status" value="1"/>
</dbReference>
<dbReference type="VEuPathDB" id="AmoebaDB:NAEGRDRAFT_50227"/>
<gene>
    <name evidence="3" type="ORF">NAEGRDRAFT_50227</name>
</gene>
<accession>D2VK71</accession>
<dbReference type="STRING" id="5762.D2VK71"/>
<dbReference type="SUPFAM" id="SSF48371">
    <property type="entry name" value="ARM repeat"/>
    <property type="match status" value="1"/>
</dbReference>
<feature type="compositionally biased region" description="Low complexity" evidence="2">
    <location>
        <begin position="465"/>
        <end position="481"/>
    </location>
</feature>
<dbReference type="InterPro" id="IPR021133">
    <property type="entry name" value="HEAT_type_2"/>
</dbReference>
<reference evidence="3 4" key="1">
    <citation type="journal article" date="2010" name="Cell">
        <title>The genome of Naegleria gruberi illuminates early eukaryotic versatility.</title>
        <authorList>
            <person name="Fritz-Laylin L.K."/>
            <person name="Prochnik S.E."/>
            <person name="Ginger M.L."/>
            <person name="Dacks J.B."/>
            <person name="Carpenter M.L."/>
            <person name="Field M.C."/>
            <person name="Kuo A."/>
            <person name="Paredez A."/>
            <person name="Chapman J."/>
            <person name="Pham J."/>
            <person name="Shu S."/>
            <person name="Neupane R."/>
            <person name="Cipriano M."/>
            <person name="Mancuso J."/>
            <person name="Tu H."/>
            <person name="Salamov A."/>
            <person name="Lindquist E."/>
            <person name="Shapiro H."/>
            <person name="Lucas S."/>
            <person name="Grigoriev I.V."/>
            <person name="Cande W.Z."/>
            <person name="Fulton C."/>
            <person name="Rokhsar D.S."/>
            <person name="Dawson S.C."/>
        </authorList>
    </citation>
    <scope>NUCLEOTIDE SEQUENCE [LARGE SCALE GENOMIC DNA]</scope>
    <source>
        <strain evidence="3 4">NEG-M</strain>
    </source>
</reference>
<feature type="compositionally biased region" description="Low complexity" evidence="2">
    <location>
        <begin position="491"/>
        <end position="513"/>
    </location>
</feature>
<dbReference type="PANTHER" id="PTHR21467">
    <property type="entry name" value="PROTEIN PHOSPHATASE 4 REGULATORY SUBUNIT 4 PPP4R4"/>
    <property type="match status" value="1"/>
</dbReference>
<evidence type="ECO:0000313" key="3">
    <source>
        <dbReference type="EMBL" id="EFC42811.1"/>
    </source>
</evidence>
<evidence type="ECO:0000256" key="1">
    <source>
        <dbReference type="PROSITE-ProRule" id="PRU00103"/>
    </source>
</evidence>
<dbReference type="AlphaFoldDB" id="D2VK71"/>
<proteinExistence type="predicted"/>
<dbReference type="InParanoid" id="D2VK71"/>
<keyword evidence="4" id="KW-1185">Reference proteome</keyword>
<dbReference type="OrthoDB" id="1933966at2759"/>
<evidence type="ECO:0000313" key="4">
    <source>
        <dbReference type="Proteomes" id="UP000006671"/>
    </source>
</evidence>
<dbReference type="Gene3D" id="1.25.10.10">
    <property type="entry name" value="Leucine-rich Repeat Variant"/>
    <property type="match status" value="1"/>
</dbReference>
<feature type="compositionally biased region" description="Basic and acidic residues" evidence="2">
    <location>
        <begin position="413"/>
        <end position="430"/>
    </location>
</feature>
<dbReference type="InterPro" id="IPR016024">
    <property type="entry name" value="ARM-type_fold"/>
</dbReference>
<dbReference type="OMA" id="EAHXTEL"/>
<sequence>MLRPEKTKQYLLLELIQLVKDETKLVRQAAIETLTSLLSFFDEKYRIDYLQKFYINWIKSPPSDLYRTLVERFGEIFFYLCFKDEGHLSYLIQFFVNASKDNSQEIREFCAFNFPAVVKCVGSKRYEKQLHNCLVVLCEDPSSQVRIRIASGFHEILKLLAEDGTAKDVNNEVKDKIVQNLTTILTCFKTALAKTSEPFFGLVITHINKYHSGVQNNWRRLENYFSHFQHFHKYFSKEQIIETFIPILRKQIFEGVAIPVKLQAALSLVILTRGLHNLSRQKDIFNSLIKELVNSKSWCNRMMFFDLCHPIMEHFSRKFSKEILFENVMKLEKDKIANVRRRFCFMLPELKQTLTLPDDVILLAKIKEKLSYLSLDKDRDVKEAAVSAKNILSMIETETNRGFRLNLQTQDDINDKRKEREEQEWPDKDFLMTSPVPVINSANNSPPSTTSGPRKRPPATTSNSKTNLNIPTTSTTKTKSPSPSPTPSNPVKPTTNKTVSTVTIPTTTTPKPT</sequence>
<evidence type="ECO:0000256" key="2">
    <source>
        <dbReference type="SAM" id="MobiDB-lite"/>
    </source>
</evidence>
<dbReference type="PROSITE" id="PS50077">
    <property type="entry name" value="HEAT_REPEAT"/>
    <property type="match status" value="1"/>
</dbReference>
<dbReference type="InterPro" id="IPR039918">
    <property type="entry name" value="PPP4R4"/>
</dbReference>
<protein>
    <recommendedName>
        <fullName evidence="5">Serine/threonine-protein phosphatase 4 regulatory subunit 4</fullName>
    </recommendedName>
</protein>
<dbReference type="Proteomes" id="UP000006671">
    <property type="component" value="Unassembled WGS sequence"/>
</dbReference>